<feature type="domain" description="ABC transporter" evidence="11">
    <location>
        <begin position="350"/>
        <end position="603"/>
    </location>
</feature>
<evidence type="ECO:0000256" key="2">
    <source>
        <dbReference type="ARBA" id="ARBA00022448"/>
    </source>
</evidence>
<evidence type="ECO:0000256" key="10">
    <source>
        <dbReference type="SAM" id="Phobius"/>
    </source>
</evidence>
<dbReference type="Gene3D" id="1.20.1560.10">
    <property type="entry name" value="ABC transporter type 1, transmembrane domain"/>
    <property type="match status" value="1"/>
</dbReference>
<dbReference type="FunFam" id="3.40.50.300:FF:000299">
    <property type="entry name" value="ABC transporter ATP-binding protein/permease"/>
    <property type="match status" value="1"/>
</dbReference>
<dbReference type="InterPro" id="IPR003593">
    <property type="entry name" value="AAA+_ATPase"/>
</dbReference>
<dbReference type="RefSeq" id="WP_229686673.1">
    <property type="nucleotide sequence ID" value="NZ_BMMK01000027.1"/>
</dbReference>
<evidence type="ECO:0000256" key="7">
    <source>
        <dbReference type="ARBA" id="ARBA00022989"/>
    </source>
</evidence>
<dbReference type="PROSITE" id="PS50893">
    <property type="entry name" value="ABC_TRANSPORTER_2"/>
    <property type="match status" value="1"/>
</dbReference>
<protein>
    <submittedName>
        <fullName evidence="13">ABC transporter</fullName>
    </submittedName>
</protein>
<dbReference type="PROSITE" id="PS00211">
    <property type="entry name" value="ABC_TRANSPORTER_1"/>
    <property type="match status" value="1"/>
</dbReference>
<comment type="caution">
    <text evidence="13">The sequence shown here is derived from an EMBL/GenBank/DDBJ whole genome shotgun (WGS) entry which is preliminary data.</text>
</comment>
<evidence type="ECO:0000256" key="5">
    <source>
        <dbReference type="ARBA" id="ARBA00022741"/>
    </source>
</evidence>
<keyword evidence="2" id="KW-0813">Transport</keyword>
<evidence type="ECO:0000259" key="11">
    <source>
        <dbReference type="PROSITE" id="PS50893"/>
    </source>
</evidence>
<keyword evidence="14" id="KW-1185">Reference proteome</keyword>
<keyword evidence="6" id="KW-0067">ATP-binding</keyword>
<evidence type="ECO:0000256" key="3">
    <source>
        <dbReference type="ARBA" id="ARBA00022475"/>
    </source>
</evidence>
<dbReference type="CDD" id="cd18550">
    <property type="entry name" value="ABC_6TM_exporter_like"/>
    <property type="match status" value="1"/>
</dbReference>
<dbReference type="PROSITE" id="PS50929">
    <property type="entry name" value="ABC_TM1F"/>
    <property type="match status" value="1"/>
</dbReference>
<proteinExistence type="inferred from homology"/>
<keyword evidence="8 10" id="KW-0472">Membrane</keyword>
<evidence type="ECO:0000313" key="13">
    <source>
        <dbReference type="EMBL" id="GGM72007.1"/>
    </source>
</evidence>
<evidence type="ECO:0000256" key="9">
    <source>
        <dbReference type="ARBA" id="ARBA00061644"/>
    </source>
</evidence>
<feature type="transmembrane region" description="Helical" evidence="10">
    <location>
        <begin position="167"/>
        <end position="187"/>
    </location>
</feature>
<evidence type="ECO:0000256" key="6">
    <source>
        <dbReference type="ARBA" id="ARBA00022840"/>
    </source>
</evidence>
<dbReference type="InterPro" id="IPR027417">
    <property type="entry name" value="P-loop_NTPase"/>
</dbReference>
<evidence type="ECO:0000313" key="14">
    <source>
        <dbReference type="Proteomes" id="UP000637578"/>
    </source>
</evidence>
<feature type="transmembrane region" description="Helical" evidence="10">
    <location>
        <begin position="68"/>
        <end position="89"/>
    </location>
</feature>
<sequence length="609" mass="65427">MKRDDMSPPDDVHTIGTLRRIGRYARPIRGTILLFGTVVVLDGAFAAISPLVSKYLVDEGILKGDLQLVTLLAATIALAGLLDALAGLAQAWLSGRIGDGLICRIRVELFEHVQRLDLGFFTRSRTGALMARVNGDVLGAQQAFTAILSGVVSNLVSLVVVLCAMFYLSWVLSAVAFVIVLLAWWPANRIGRVVERLTAREMDLNAEISVMTAERFTVGGALLAQCFGRPREEAATFEGLAERTRDTAIRRAVYNRVFFAMLSAAAALSSALVYVVAGGNVMAGKMSVGTLLALVALLGRLYGPLSALSTVRMDVATTLVSFRRIFAVLDVPPAIVDHRSASLPPGALSVVFDDVGFRYPEIAPRTGITSVLDSTDCADGGGHVLRHIDFAVEPGRTVAIVGPSGSGKSTITKLLLRLYDPTTGSIRVGGVPTRDVSPEILRKRIGIVSQDPHLLHDTLRANLRYAKPDATNQELVDALRAAEVWRTVNALPDGLDTVVGDGGHRLSGGERQRVAIARLLLKAPDVIVLDEATAHLDSESEYLLHRNLSSILAGRTVLIIAHRIATVRDADQVLVVDGGRIVQRGTHDELLDSGGLYARLCREQLTRTA</sequence>
<dbReference type="SUPFAM" id="SSF90123">
    <property type="entry name" value="ABC transporter transmembrane region"/>
    <property type="match status" value="1"/>
</dbReference>
<dbReference type="InterPro" id="IPR017871">
    <property type="entry name" value="ABC_transporter-like_CS"/>
</dbReference>
<keyword evidence="3" id="KW-1003">Cell membrane</keyword>
<dbReference type="SMART" id="SM00382">
    <property type="entry name" value="AAA"/>
    <property type="match status" value="1"/>
</dbReference>
<dbReference type="GO" id="GO:0034040">
    <property type="term" value="F:ATPase-coupled lipid transmembrane transporter activity"/>
    <property type="evidence" value="ECO:0007669"/>
    <property type="project" value="TreeGrafter"/>
</dbReference>
<dbReference type="Pfam" id="PF00005">
    <property type="entry name" value="ABC_tran"/>
    <property type="match status" value="1"/>
</dbReference>
<gene>
    <name evidence="13" type="ORF">GCM10012275_48170</name>
</gene>
<evidence type="ECO:0000256" key="4">
    <source>
        <dbReference type="ARBA" id="ARBA00022692"/>
    </source>
</evidence>
<feature type="transmembrane region" description="Helical" evidence="10">
    <location>
        <begin position="143"/>
        <end position="161"/>
    </location>
</feature>
<dbReference type="InterPro" id="IPR011527">
    <property type="entry name" value="ABC1_TM_dom"/>
</dbReference>
<name>A0A8J3CC15_9PSEU</name>
<dbReference type="AlphaFoldDB" id="A0A8J3CC15"/>
<comment type="subcellular location">
    <subcellularLocation>
        <location evidence="1">Cell membrane</location>
        <topology evidence="1">Multi-pass membrane protein</topology>
    </subcellularLocation>
</comment>
<dbReference type="Proteomes" id="UP000637578">
    <property type="component" value="Unassembled WGS sequence"/>
</dbReference>
<evidence type="ECO:0000259" key="12">
    <source>
        <dbReference type="PROSITE" id="PS50929"/>
    </source>
</evidence>
<keyword evidence="7 10" id="KW-1133">Transmembrane helix</keyword>
<dbReference type="GO" id="GO:0005524">
    <property type="term" value="F:ATP binding"/>
    <property type="evidence" value="ECO:0007669"/>
    <property type="project" value="UniProtKB-KW"/>
</dbReference>
<reference evidence="13" key="2">
    <citation type="submission" date="2020-09" db="EMBL/GenBank/DDBJ databases">
        <authorList>
            <person name="Sun Q."/>
            <person name="Zhou Y."/>
        </authorList>
    </citation>
    <scope>NUCLEOTIDE SEQUENCE</scope>
    <source>
        <strain evidence="13">CGMCC 4.5737</strain>
    </source>
</reference>
<reference evidence="13" key="1">
    <citation type="journal article" date="2014" name="Int. J. Syst. Evol. Microbiol.">
        <title>Complete genome sequence of Corynebacterium casei LMG S-19264T (=DSM 44701T), isolated from a smear-ripened cheese.</title>
        <authorList>
            <consortium name="US DOE Joint Genome Institute (JGI-PGF)"/>
            <person name="Walter F."/>
            <person name="Albersmeier A."/>
            <person name="Kalinowski J."/>
            <person name="Ruckert C."/>
        </authorList>
    </citation>
    <scope>NUCLEOTIDE SEQUENCE</scope>
    <source>
        <strain evidence="13">CGMCC 4.5737</strain>
    </source>
</reference>
<dbReference type="PANTHER" id="PTHR24221">
    <property type="entry name" value="ATP-BINDING CASSETTE SUB-FAMILY B"/>
    <property type="match status" value="1"/>
</dbReference>
<feature type="domain" description="ABC transmembrane type-1" evidence="12">
    <location>
        <begin position="40"/>
        <end position="317"/>
    </location>
</feature>
<dbReference type="GO" id="GO:0140359">
    <property type="term" value="F:ABC-type transporter activity"/>
    <property type="evidence" value="ECO:0007669"/>
    <property type="project" value="InterPro"/>
</dbReference>
<dbReference type="InterPro" id="IPR036640">
    <property type="entry name" value="ABC1_TM_sf"/>
</dbReference>
<evidence type="ECO:0000256" key="1">
    <source>
        <dbReference type="ARBA" id="ARBA00004651"/>
    </source>
</evidence>
<dbReference type="GO" id="GO:0005886">
    <property type="term" value="C:plasma membrane"/>
    <property type="evidence" value="ECO:0007669"/>
    <property type="project" value="UniProtKB-SubCell"/>
</dbReference>
<dbReference type="SUPFAM" id="SSF52540">
    <property type="entry name" value="P-loop containing nucleoside triphosphate hydrolases"/>
    <property type="match status" value="1"/>
</dbReference>
<dbReference type="EMBL" id="BMMK01000027">
    <property type="protein sequence ID" value="GGM72007.1"/>
    <property type="molecule type" value="Genomic_DNA"/>
</dbReference>
<dbReference type="Gene3D" id="3.40.50.300">
    <property type="entry name" value="P-loop containing nucleotide triphosphate hydrolases"/>
    <property type="match status" value="1"/>
</dbReference>
<feature type="transmembrane region" description="Helical" evidence="10">
    <location>
        <begin position="28"/>
        <end position="48"/>
    </location>
</feature>
<dbReference type="InterPro" id="IPR039421">
    <property type="entry name" value="Type_1_exporter"/>
</dbReference>
<comment type="similarity">
    <text evidence="9">Belongs to the ABC transporter superfamily. Lipid exporter (TC 3.A.1.106) family.</text>
</comment>
<dbReference type="PANTHER" id="PTHR24221:SF654">
    <property type="entry name" value="ATP-BINDING CASSETTE SUB-FAMILY B MEMBER 6"/>
    <property type="match status" value="1"/>
</dbReference>
<keyword evidence="4 10" id="KW-0812">Transmembrane</keyword>
<dbReference type="Pfam" id="PF00664">
    <property type="entry name" value="ABC_membrane"/>
    <property type="match status" value="1"/>
</dbReference>
<evidence type="ECO:0000256" key="8">
    <source>
        <dbReference type="ARBA" id="ARBA00023136"/>
    </source>
</evidence>
<accession>A0A8J3CC15</accession>
<dbReference type="GO" id="GO:0016887">
    <property type="term" value="F:ATP hydrolysis activity"/>
    <property type="evidence" value="ECO:0007669"/>
    <property type="project" value="InterPro"/>
</dbReference>
<feature type="transmembrane region" description="Helical" evidence="10">
    <location>
        <begin position="253"/>
        <end position="277"/>
    </location>
</feature>
<organism evidence="13 14">
    <name type="scientific">Longimycelium tulufanense</name>
    <dbReference type="NCBI Taxonomy" id="907463"/>
    <lineage>
        <taxon>Bacteria</taxon>
        <taxon>Bacillati</taxon>
        <taxon>Actinomycetota</taxon>
        <taxon>Actinomycetes</taxon>
        <taxon>Pseudonocardiales</taxon>
        <taxon>Pseudonocardiaceae</taxon>
        <taxon>Longimycelium</taxon>
    </lineage>
</organism>
<keyword evidence="5" id="KW-0547">Nucleotide-binding</keyword>
<dbReference type="InterPro" id="IPR003439">
    <property type="entry name" value="ABC_transporter-like_ATP-bd"/>
</dbReference>